<accession>X7EBT7</accession>
<proteinExistence type="predicted"/>
<dbReference type="OrthoDB" id="5540890at2"/>
<keyword evidence="2" id="KW-1185">Reference proteome</keyword>
<name>X7EBT7_9GAMM</name>
<dbReference type="Proteomes" id="UP000054058">
    <property type="component" value="Unassembled WGS sequence"/>
</dbReference>
<evidence type="ECO:0000313" key="1">
    <source>
        <dbReference type="EMBL" id="ETX12583.1"/>
    </source>
</evidence>
<sequence length="297" mass="34442">MNILDKDSRYDSIIIWGHGLSHLEDILTMIREKDAFDIVRIIKHKPTSMKKFVRKVYSYDYAPLAHLKSKIKYLEKVEPSLVCIVINNSSPAVDILGKSSFRHKESLTLKQLKTEIRERFNPYKDGEMTHDHIIHATDNEEQTYHILNAIGDISIERYYQSNLYTVPFFLGQQFSYEIKELPFENLLCGQAKGDADAFIIKQVPVQHSVQYKALCNEVDEYRTYINKYLGTALKADHSVNNYLSLKENFNYLSTEYASSFVTVKKLSDGKYLIMDGLHRAALHLSQNFEKIKVCIIK</sequence>
<organism evidence="1 2">
    <name type="scientific">Marinomonas ushuaiensis DSM 15871</name>
    <dbReference type="NCBI Taxonomy" id="1122207"/>
    <lineage>
        <taxon>Bacteria</taxon>
        <taxon>Pseudomonadati</taxon>
        <taxon>Pseudomonadota</taxon>
        <taxon>Gammaproteobacteria</taxon>
        <taxon>Oceanospirillales</taxon>
        <taxon>Oceanospirillaceae</taxon>
        <taxon>Marinomonas</taxon>
    </lineage>
</organism>
<evidence type="ECO:0000313" key="2">
    <source>
        <dbReference type="Proteomes" id="UP000054058"/>
    </source>
</evidence>
<dbReference type="RefSeq" id="WP_036158855.1">
    <property type="nucleotide sequence ID" value="NZ_JAMB01000001.1"/>
</dbReference>
<dbReference type="AlphaFoldDB" id="X7EBT7"/>
<dbReference type="STRING" id="1122207.MUS1_03080"/>
<comment type="caution">
    <text evidence="1">The sequence shown here is derived from an EMBL/GenBank/DDBJ whole genome shotgun (WGS) entry which is preliminary data.</text>
</comment>
<gene>
    <name evidence="1" type="ORF">MUS1_03080</name>
</gene>
<dbReference type="EMBL" id="JAMB01000001">
    <property type="protein sequence ID" value="ETX12583.1"/>
    <property type="molecule type" value="Genomic_DNA"/>
</dbReference>
<reference evidence="1 2" key="1">
    <citation type="submission" date="2014-01" db="EMBL/GenBank/DDBJ databases">
        <title>Marinomonas ushuaiensis DSM 15871 Genome Sequencing.</title>
        <authorList>
            <person name="Lai Q."/>
            <person name="Shao Z.S."/>
        </authorList>
    </citation>
    <scope>NUCLEOTIDE SEQUENCE [LARGE SCALE GENOMIC DNA]</scope>
    <source>
        <strain evidence="1 2">DSM 15871</strain>
    </source>
</reference>
<dbReference type="PATRIC" id="fig|1122207.3.peg.631"/>
<protein>
    <submittedName>
        <fullName evidence="1">Uncharacterized protein</fullName>
    </submittedName>
</protein>